<dbReference type="InterPro" id="IPR020631">
    <property type="entry name" value="THF_DH/CycHdrlase_NAD-bd_dom"/>
</dbReference>
<reference evidence="14 15" key="1">
    <citation type="submission" date="2016-03" db="EMBL/GenBank/DDBJ databases">
        <title>Genome sequence of Mycoplasma gallinarum strain Mgn_IPT.</title>
        <authorList>
            <person name="Yacoub E."/>
            <person name="Sirand-Pugnet P."/>
            <person name="Barre A."/>
            <person name="Maurier F."/>
            <person name="Blanchard A."/>
            <person name="Ben Abdelmoumen B.M."/>
        </authorList>
    </citation>
    <scope>NUCLEOTIDE SEQUENCE [LARGE SCALE GENOMIC DNA]</scope>
    <source>
        <strain evidence="14 15">Mgn_IPT</strain>
    </source>
</reference>
<dbReference type="SUPFAM" id="SSF53223">
    <property type="entry name" value="Aminoacid dehydrogenase-like, N-terminal domain"/>
    <property type="match status" value="1"/>
</dbReference>
<dbReference type="EMBL" id="LVLH01000028">
    <property type="protein sequence ID" value="OAB48968.1"/>
    <property type="molecule type" value="Genomic_DNA"/>
</dbReference>
<keyword evidence="15" id="KW-1185">Reference proteome</keyword>
<dbReference type="GO" id="GO:0035999">
    <property type="term" value="P:tetrahydrofolate interconversion"/>
    <property type="evidence" value="ECO:0007669"/>
    <property type="project" value="UniProtKB-UniRule"/>
</dbReference>
<proteinExistence type="inferred from homology"/>
<evidence type="ECO:0000256" key="5">
    <source>
        <dbReference type="ARBA" id="ARBA00022801"/>
    </source>
</evidence>
<dbReference type="OrthoDB" id="9803580at2"/>
<dbReference type="Gene3D" id="3.40.50.720">
    <property type="entry name" value="NAD(P)-binding Rossmann-like Domain"/>
    <property type="match status" value="1"/>
</dbReference>
<dbReference type="Gene3D" id="3.40.50.10860">
    <property type="entry name" value="Leucine Dehydrogenase, chain A, domain 1"/>
    <property type="match status" value="1"/>
</dbReference>
<dbReference type="InterPro" id="IPR046346">
    <property type="entry name" value="Aminoacid_DH-like_N_sf"/>
</dbReference>
<accession>A0A168RGN6</accession>
<dbReference type="GO" id="GO:0004477">
    <property type="term" value="F:methenyltetrahydrofolate cyclohydrolase activity"/>
    <property type="evidence" value="ECO:0007669"/>
    <property type="project" value="UniProtKB-UniRule"/>
</dbReference>
<comment type="pathway">
    <text evidence="1 11">One-carbon metabolism; tetrahydrofolate interconversion.</text>
</comment>
<feature type="domain" description="Tetrahydrofolate dehydrogenase/cyclohydrolase catalytic" evidence="12">
    <location>
        <begin position="4"/>
        <end position="120"/>
    </location>
</feature>
<dbReference type="InterPro" id="IPR036291">
    <property type="entry name" value="NAD(P)-bd_dom_sf"/>
</dbReference>
<dbReference type="Proteomes" id="UP000076983">
    <property type="component" value="Unassembled WGS sequence"/>
</dbReference>
<dbReference type="GO" id="GO:0000105">
    <property type="term" value="P:L-histidine biosynthetic process"/>
    <property type="evidence" value="ECO:0007669"/>
    <property type="project" value="UniProtKB-KW"/>
</dbReference>
<dbReference type="Pfam" id="PF02882">
    <property type="entry name" value="THF_DHG_CYH_C"/>
    <property type="match status" value="1"/>
</dbReference>
<evidence type="ECO:0000256" key="10">
    <source>
        <dbReference type="ARBA" id="ARBA00023268"/>
    </source>
</evidence>
<keyword evidence="7 11" id="KW-0560">Oxidoreductase</keyword>
<name>A0A168RGN6_9BACT</name>
<dbReference type="InterPro" id="IPR000672">
    <property type="entry name" value="THF_DH/CycHdrlase"/>
</dbReference>
<dbReference type="AlphaFoldDB" id="A0A168RGN6"/>
<evidence type="ECO:0000256" key="8">
    <source>
        <dbReference type="ARBA" id="ARBA00023102"/>
    </source>
</evidence>
<keyword evidence="10 11" id="KW-0511">Multifunctional enzyme</keyword>
<keyword evidence="4 11" id="KW-0658">Purine biosynthesis</keyword>
<dbReference type="GO" id="GO:0006164">
    <property type="term" value="P:purine nucleotide biosynthetic process"/>
    <property type="evidence" value="ECO:0007669"/>
    <property type="project" value="UniProtKB-KW"/>
</dbReference>
<keyword evidence="2 11" id="KW-0554">One-carbon metabolism</keyword>
<keyword evidence="6 11" id="KW-0521">NADP</keyword>
<feature type="binding site" evidence="11">
    <location>
        <begin position="167"/>
        <end position="169"/>
    </location>
    <ligand>
        <name>NADP(+)</name>
        <dbReference type="ChEBI" id="CHEBI:58349"/>
    </ligand>
</feature>
<sequence>MKILDGKKIALMETMELKKEFDFISSQLKRSPVLTIVQVGDNESSSRYVSYKIKKGQELGVDVRLKKFDANIKYEALLRKIEKINDESDGVIVQLPLPEGDLKVKTQVILDSIPPIKDIDGLCNRNSFLFYNDKKEFHLVPATALAIDRLLKHYQIGLDNHKIGVVGRSNLVGKPIAHMLKSSKAFVQTYNRNSGIKGVESADLVIVAAGSPGLIKKENLKPDSIVIDVGATWVPNEEGTLSIKGDVDTTDLDNHIQAIAPVPGGVGPLTVVYLFKNLAKTIEHKNHIKYEMPIE</sequence>
<dbReference type="PRINTS" id="PR00085">
    <property type="entry name" value="THFDHDRGNASE"/>
</dbReference>
<feature type="domain" description="Tetrahydrofolate dehydrogenase/cyclohydrolase NAD(P)-binding" evidence="13">
    <location>
        <begin position="141"/>
        <end position="284"/>
    </location>
</feature>
<dbReference type="GO" id="GO:0005829">
    <property type="term" value="C:cytosol"/>
    <property type="evidence" value="ECO:0007669"/>
    <property type="project" value="TreeGrafter"/>
</dbReference>
<keyword evidence="8 11" id="KW-0368">Histidine biosynthesis</keyword>
<comment type="catalytic activity">
    <reaction evidence="11">
        <text>(6R)-5,10-methenyltetrahydrofolate + H2O = (6R)-10-formyltetrahydrofolate + H(+)</text>
        <dbReference type="Rhea" id="RHEA:23700"/>
        <dbReference type="ChEBI" id="CHEBI:15377"/>
        <dbReference type="ChEBI" id="CHEBI:15378"/>
        <dbReference type="ChEBI" id="CHEBI:57455"/>
        <dbReference type="ChEBI" id="CHEBI:195366"/>
        <dbReference type="EC" id="3.5.4.9"/>
    </reaction>
</comment>
<evidence type="ECO:0000256" key="7">
    <source>
        <dbReference type="ARBA" id="ARBA00023002"/>
    </source>
</evidence>
<dbReference type="RefSeq" id="WP_063626093.1">
    <property type="nucleotide sequence ID" value="NZ_LVLH01000028.1"/>
</dbReference>
<dbReference type="PANTHER" id="PTHR48099:SF5">
    <property type="entry name" value="C-1-TETRAHYDROFOLATE SYNTHASE, CYTOPLASMIC"/>
    <property type="match status" value="1"/>
</dbReference>
<organism evidence="14 15">
    <name type="scientific">Mycoplasmopsis gallinarum</name>
    <dbReference type="NCBI Taxonomy" id="29557"/>
    <lineage>
        <taxon>Bacteria</taxon>
        <taxon>Bacillati</taxon>
        <taxon>Mycoplasmatota</taxon>
        <taxon>Mycoplasmoidales</taxon>
        <taxon>Metamycoplasmataceae</taxon>
        <taxon>Mycoplasmopsis</taxon>
    </lineage>
</organism>
<dbReference type="InterPro" id="IPR020630">
    <property type="entry name" value="THF_DH/CycHdrlase_cat_dom"/>
</dbReference>
<comment type="subunit">
    <text evidence="11">Homodimer.</text>
</comment>
<keyword evidence="3 11" id="KW-0028">Amino-acid biosynthesis</keyword>
<dbReference type="EC" id="1.5.1.5" evidence="11"/>
<dbReference type="PANTHER" id="PTHR48099">
    <property type="entry name" value="C-1-TETRAHYDROFOLATE SYNTHASE, CYTOPLASMIC-RELATED"/>
    <property type="match status" value="1"/>
</dbReference>
<dbReference type="GO" id="GO:0009086">
    <property type="term" value="P:methionine biosynthetic process"/>
    <property type="evidence" value="ECO:0007669"/>
    <property type="project" value="UniProtKB-KW"/>
</dbReference>
<evidence type="ECO:0000256" key="11">
    <source>
        <dbReference type="HAMAP-Rule" id="MF_01576"/>
    </source>
</evidence>
<comment type="catalytic activity">
    <reaction evidence="11">
        <text>(6R)-5,10-methylene-5,6,7,8-tetrahydrofolate + NADP(+) = (6R)-5,10-methenyltetrahydrofolate + NADPH</text>
        <dbReference type="Rhea" id="RHEA:22812"/>
        <dbReference type="ChEBI" id="CHEBI:15636"/>
        <dbReference type="ChEBI" id="CHEBI:57455"/>
        <dbReference type="ChEBI" id="CHEBI:57783"/>
        <dbReference type="ChEBI" id="CHEBI:58349"/>
        <dbReference type="EC" id="1.5.1.5"/>
    </reaction>
</comment>
<evidence type="ECO:0000256" key="9">
    <source>
        <dbReference type="ARBA" id="ARBA00023167"/>
    </source>
</evidence>
<gene>
    <name evidence="11 14" type="primary">folD</name>
    <name evidence="14" type="ORF">MGALLINA_03000</name>
</gene>
<dbReference type="SUPFAM" id="SSF51735">
    <property type="entry name" value="NAD(P)-binding Rossmann-fold domains"/>
    <property type="match status" value="1"/>
</dbReference>
<evidence type="ECO:0000256" key="3">
    <source>
        <dbReference type="ARBA" id="ARBA00022605"/>
    </source>
</evidence>
<comment type="caution">
    <text evidence="14">The sequence shown here is derived from an EMBL/GenBank/DDBJ whole genome shotgun (WGS) entry which is preliminary data.</text>
</comment>
<comment type="caution">
    <text evidence="11">Lacks conserved residue(s) required for the propagation of feature annotation.</text>
</comment>
<dbReference type="GO" id="GO:0004488">
    <property type="term" value="F:methylenetetrahydrofolate dehydrogenase (NADP+) activity"/>
    <property type="evidence" value="ECO:0007669"/>
    <property type="project" value="UniProtKB-UniRule"/>
</dbReference>
<dbReference type="STRING" id="29557.MGALLINA_03000"/>
<dbReference type="PATRIC" id="fig|29557.3.peg.283"/>
<evidence type="ECO:0000256" key="2">
    <source>
        <dbReference type="ARBA" id="ARBA00022563"/>
    </source>
</evidence>
<feature type="binding site" evidence="11">
    <location>
        <position position="231"/>
    </location>
    <ligand>
        <name>NADP(+)</name>
        <dbReference type="ChEBI" id="CHEBI:58349"/>
    </ligand>
</feature>
<evidence type="ECO:0000256" key="4">
    <source>
        <dbReference type="ARBA" id="ARBA00022755"/>
    </source>
</evidence>
<dbReference type="UniPathway" id="UPA00193"/>
<keyword evidence="5 11" id="KW-0378">Hydrolase</keyword>
<evidence type="ECO:0000259" key="13">
    <source>
        <dbReference type="Pfam" id="PF02882"/>
    </source>
</evidence>
<dbReference type="Pfam" id="PF00763">
    <property type="entry name" value="THF_DHG_CYH"/>
    <property type="match status" value="1"/>
</dbReference>
<evidence type="ECO:0000259" key="12">
    <source>
        <dbReference type="Pfam" id="PF00763"/>
    </source>
</evidence>
<comment type="similarity">
    <text evidence="11">Belongs to the tetrahydrofolate dehydrogenase/cyclohydrolase family.</text>
</comment>
<keyword evidence="9 11" id="KW-0486">Methionine biosynthesis</keyword>
<dbReference type="HAMAP" id="MF_01576">
    <property type="entry name" value="THF_DHG_CYH"/>
    <property type="match status" value="1"/>
</dbReference>
<dbReference type="EC" id="3.5.4.9" evidence="11"/>
<evidence type="ECO:0000313" key="14">
    <source>
        <dbReference type="EMBL" id="OAB48968.1"/>
    </source>
</evidence>
<protein>
    <recommendedName>
        <fullName evidence="11">Bifunctional protein FolD</fullName>
    </recommendedName>
    <domain>
        <recommendedName>
            <fullName evidence="11">Methylenetetrahydrofolate dehydrogenase</fullName>
            <ecNumber evidence="11">1.5.1.5</ecNumber>
        </recommendedName>
    </domain>
    <domain>
        <recommendedName>
            <fullName evidence="11">Methenyltetrahydrofolate cyclohydrolase</fullName>
            <ecNumber evidence="11">3.5.4.9</ecNumber>
        </recommendedName>
    </domain>
</protein>
<evidence type="ECO:0000256" key="1">
    <source>
        <dbReference type="ARBA" id="ARBA00004777"/>
    </source>
</evidence>
<evidence type="ECO:0000313" key="15">
    <source>
        <dbReference type="Proteomes" id="UP000076983"/>
    </source>
</evidence>
<comment type="function">
    <text evidence="11">Catalyzes the oxidation of 5,10-methylenetetrahydrofolate to 5,10-methenyltetrahydrofolate and then the hydrolysis of 5,10-methenyltetrahydrofolate to 10-formyltetrahydrofolate.</text>
</comment>
<evidence type="ECO:0000256" key="6">
    <source>
        <dbReference type="ARBA" id="ARBA00022857"/>
    </source>
</evidence>